<dbReference type="Pfam" id="PF00581">
    <property type="entry name" value="Rhodanese"/>
    <property type="match status" value="1"/>
</dbReference>
<keyword evidence="4" id="KW-0274">FAD</keyword>
<keyword evidence="5" id="KW-0560">Oxidoreductase</keyword>
<dbReference type="InterPro" id="IPR050260">
    <property type="entry name" value="FAD-bd_OxRdtase"/>
</dbReference>
<dbReference type="PRINTS" id="PR00368">
    <property type="entry name" value="FADPNR"/>
</dbReference>
<dbReference type="GO" id="GO:0016491">
    <property type="term" value="F:oxidoreductase activity"/>
    <property type="evidence" value="ECO:0007669"/>
    <property type="project" value="UniProtKB-KW"/>
</dbReference>
<protein>
    <submittedName>
        <fullName evidence="8">NADPH-dependent 2,4-dienoyl-CoA reductase, sulfur reductase</fullName>
    </submittedName>
</protein>
<keyword evidence="3" id="KW-0285">Flavoprotein</keyword>
<comment type="cofactor">
    <cofactor evidence="1">
        <name>FAD</name>
        <dbReference type="ChEBI" id="CHEBI:57692"/>
    </cofactor>
</comment>
<accession>A0A1W1VSL6</accession>
<dbReference type="InterPro" id="IPR036873">
    <property type="entry name" value="Rhodanese-like_dom_sf"/>
</dbReference>
<dbReference type="InterPro" id="IPR004099">
    <property type="entry name" value="Pyr_nucl-diS_OxRdtase_dimer"/>
</dbReference>
<evidence type="ECO:0000313" key="8">
    <source>
        <dbReference type="EMBL" id="SMB96220.1"/>
    </source>
</evidence>
<evidence type="ECO:0000256" key="4">
    <source>
        <dbReference type="ARBA" id="ARBA00022827"/>
    </source>
</evidence>
<dbReference type="InterPro" id="IPR016156">
    <property type="entry name" value="FAD/NAD-linked_Rdtase_dimer_sf"/>
</dbReference>
<dbReference type="InterPro" id="IPR036188">
    <property type="entry name" value="FAD/NAD-bd_sf"/>
</dbReference>
<comment type="similarity">
    <text evidence="2">Belongs to the class-III pyridine nucleotide-disulfide oxidoreductase family.</text>
</comment>
<keyword evidence="9" id="KW-1185">Reference proteome</keyword>
<dbReference type="PRINTS" id="PR00411">
    <property type="entry name" value="PNDRDTASEI"/>
</dbReference>
<dbReference type="Gene3D" id="3.40.250.10">
    <property type="entry name" value="Rhodanese-like domain"/>
    <property type="match status" value="1"/>
</dbReference>
<dbReference type="EMBL" id="FWWT01000023">
    <property type="protein sequence ID" value="SMB96220.1"/>
    <property type="molecule type" value="Genomic_DNA"/>
</dbReference>
<dbReference type="PANTHER" id="PTHR43429">
    <property type="entry name" value="PYRIDINE NUCLEOTIDE-DISULFIDE OXIDOREDUCTASE DOMAIN-CONTAINING"/>
    <property type="match status" value="1"/>
</dbReference>
<dbReference type="STRING" id="656914.SAMN00017405_1477"/>
<feature type="domain" description="Rhodanese" evidence="7">
    <location>
        <begin position="462"/>
        <end position="543"/>
    </location>
</feature>
<dbReference type="SUPFAM" id="SSF55424">
    <property type="entry name" value="FAD/NAD-linked reductases, dimerisation (C-terminal) domain"/>
    <property type="match status" value="1"/>
</dbReference>
<evidence type="ECO:0000256" key="1">
    <source>
        <dbReference type="ARBA" id="ARBA00001974"/>
    </source>
</evidence>
<dbReference type="SUPFAM" id="SSF52821">
    <property type="entry name" value="Rhodanese/Cell cycle control phosphatase"/>
    <property type="match status" value="1"/>
</dbReference>
<dbReference type="PANTHER" id="PTHR43429:SF1">
    <property type="entry name" value="NAD(P)H SULFUR OXIDOREDUCTASE (COA-DEPENDENT)"/>
    <property type="match status" value="1"/>
</dbReference>
<reference evidence="8 9" key="1">
    <citation type="submission" date="2017-04" db="EMBL/GenBank/DDBJ databases">
        <authorList>
            <person name="Afonso C.L."/>
            <person name="Miller P.J."/>
            <person name="Scott M.A."/>
            <person name="Spackman E."/>
            <person name="Goraichik I."/>
            <person name="Dimitrov K.M."/>
            <person name="Suarez D.L."/>
            <person name="Swayne D.E."/>
        </authorList>
    </citation>
    <scope>NUCLEOTIDE SEQUENCE [LARGE SCALE GENOMIC DNA]</scope>
    <source>
        <strain evidence="8 9">DSM 11270</strain>
    </source>
</reference>
<dbReference type="RefSeq" id="WP_084054330.1">
    <property type="nucleotide sequence ID" value="NZ_FWWT01000023.1"/>
</dbReference>
<evidence type="ECO:0000313" key="9">
    <source>
        <dbReference type="Proteomes" id="UP000192731"/>
    </source>
</evidence>
<dbReference type="OrthoDB" id="9802028at2"/>
<evidence type="ECO:0000256" key="3">
    <source>
        <dbReference type="ARBA" id="ARBA00022630"/>
    </source>
</evidence>
<evidence type="ECO:0000256" key="5">
    <source>
        <dbReference type="ARBA" id="ARBA00023002"/>
    </source>
</evidence>
<dbReference type="SUPFAM" id="SSF51905">
    <property type="entry name" value="FAD/NAD(P)-binding domain"/>
    <property type="match status" value="1"/>
</dbReference>
<evidence type="ECO:0000256" key="6">
    <source>
        <dbReference type="ARBA" id="ARBA00023284"/>
    </source>
</evidence>
<dbReference type="InterPro" id="IPR023753">
    <property type="entry name" value="FAD/NAD-binding_dom"/>
</dbReference>
<evidence type="ECO:0000256" key="2">
    <source>
        <dbReference type="ARBA" id="ARBA00009130"/>
    </source>
</evidence>
<gene>
    <name evidence="8" type="ORF">SAMN00017405_1477</name>
</gene>
<evidence type="ECO:0000259" key="7">
    <source>
        <dbReference type="PROSITE" id="PS50206"/>
    </source>
</evidence>
<proteinExistence type="inferred from homology"/>
<dbReference type="Pfam" id="PF02852">
    <property type="entry name" value="Pyr_redox_dim"/>
    <property type="match status" value="1"/>
</dbReference>
<organism evidence="8 9">
    <name type="scientific">Desulfonispora thiosulfatigenes DSM 11270</name>
    <dbReference type="NCBI Taxonomy" id="656914"/>
    <lineage>
        <taxon>Bacteria</taxon>
        <taxon>Bacillati</taxon>
        <taxon>Bacillota</taxon>
        <taxon>Clostridia</taxon>
        <taxon>Eubacteriales</taxon>
        <taxon>Peptococcaceae</taxon>
        <taxon>Desulfonispora</taxon>
    </lineage>
</organism>
<dbReference type="SMART" id="SM00450">
    <property type="entry name" value="RHOD"/>
    <property type="match status" value="1"/>
</dbReference>
<dbReference type="InterPro" id="IPR001763">
    <property type="entry name" value="Rhodanese-like_dom"/>
</dbReference>
<sequence>MCEKKILIVGGVAGGATCAARLKRLSEKSHVVIFEKGEHISFANCGLPYHVGGIIRDQDNLLVSTPEEMEEKFALDIRVFNEVTSINPEKKEVEVKNLEDGSTYTEGYDYLVLSPGAEPIIPPIEGIANENVFTVRNIPDTERILDYIAKNNPKKAAVIGGGFIGIEMMENLAHIGIEVSVVDMAPQVMTFLDTDMVGQVQSEIKKHKVNLVLGDGLNKITDTGIELSSGKEIEADMIILAIGVRPDIKLAKDAGLLIGNTGAIKVDDYLQTSDPFIYAVGDAIEIKHFVDGSEAKIPLAGPANKQGRIAADNIMGRKVTYNGTQGTAIAKVFDLQVGATGLNERQLTNKGIEHKSVTIHPFSHAKYYPGASQMTLKVIFNDEGKILGAQAVGKDMVDKRIDVLATAMRFGKTVIDLQDLELVYAPPFGSAKDPVNMIGYSAQNLMEGRMSPIYIDELDDINKDDSFILDVREIYELDLGKMENATHIPLSELRESLDEIPKDKEIVVFCQIGIRGYIAEQVLRSNGYEKVKNLIGGYRSVVLNK</sequence>
<dbReference type="Gene3D" id="3.50.50.60">
    <property type="entry name" value="FAD/NAD(P)-binding domain"/>
    <property type="match status" value="2"/>
</dbReference>
<dbReference type="AlphaFoldDB" id="A0A1W1VSL6"/>
<dbReference type="Pfam" id="PF07992">
    <property type="entry name" value="Pyr_redox_2"/>
    <property type="match status" value="1"/>
</dbReference>
<keyword evidence="6" id="KW-0676">Redox-active center</keyword>
<name>A0A1W1VSL6_DESTI</name>
<dbReference type="Proteomes" id="UP000192731">
    <property type="component" value="Unassembled WGS sequence"/>
</dbReference>
<dbReference type="PROSITE" id="PS50206">
    <property type="entry name" value="RHODANESE_3"/>
    <property type="match status" value="1"/>
</dbReference>